<feature type="non-terminal residue" evidence="9">
    <location>
        <position position="1"/>
    </location>
</feature>
<evidence type="ECO:0000256" key="7">
    <source>
        <dbReference type="ARBA" id="ARBA00023242"/>
    </source>
</evidence>
<protein>
    <recommendedName>
        <fullName evidence="4 8">Regulator of rDNA transcription 14</fullName>
    </recommendedName>
</protein>
<gene>
    <name evidence="8" type="primary">RRT14</name>
    <name evidence="9" type="ORF">METBISCDRAFT_28854</name>
</gene>
<evidence type="ECO:0000256" key="4">
    <source>
        <dbReference type="ARBA" id="ARBA00014115"/>
    </source>
</evidence>
<keyword evidence="7 8" id="KW-0539">Nucleus</keyword>
<evidence type="ECO:0000256" key="5">
    <source>
        <dbReference type="ARBA" id="ARBA00023015"/>
    </source>
</evidence>
<reference evidence="10" key="1">
    <citation type="journal article" date="2018" name="Nat. Microbiol.">
        <title>Leveraging single-cell genomics to expand the fungal tree of life.</title>
        <authorList>
            <person name="Ahrendt S.R."/>
            <person name="Quandt C.A."/>
            <person name="Ciobanu D."/>
            <person name="Clum A."/>
            <person name="Salamov A."/>
            <person name="Andreopoulos B."/>
            <person name="Cheng J.F."/>
            <person name="Woyke T."/>
            <person name="Pelin A."/>
            <person name="Henrissat B."/>
            <person name="Reynolds N.K."/>
            <person name="Benny G.L."/>
            <person name="Smith M.E."/>
            <person name="James T.Y."/>
            <person name="Grigoriev I.V."/>
        </authorList>
    </citation>
    <scope>NUCLEOTIDE SEQUENCE [LARGE SCALE GENOMIC DNA]</scope>
    <source>
        <strain evidence="10">Baker2002</strain>
    </source>
</reference>
<sequence>EQRFLRKLVKNNASAVRRAGDIDVCVRDELDELRAEILHLESQKHDRTNGKMKENRLQAFKEKISSGTVSYPGLTPGLAPVGEDESESE</sequence>
<evidence type="ECO:0000256" key="1">
    <source>
        <dbReference type="ARBA" id="ARBA00002711"/>
    </source>
</evidence>
<dbReference type="AlphaFoldDB" id="A0A4P9Z7N8"/>
<evidence type="ECO:0000256" key="2">
    <source>
        <dbReference type="ARBA" id="ARBA00004604"/>
    </source>
</evidence>
<evidence type="ECO:0000256" key="8">
    <source>
        <dbReference type="RuleBase" id="RU362137"/>
    </source>
</evidence>
<comment type="function">
    <text evidence="1 8">Involved in ribosome biogenesis, probably through modulation of rDNA transcription.</text>
</comment>
<evidence type="ECO:0000313" key="10">
    <source>
        <dbReference type="Proteomes" id="UP000268321"/>
    </source>
</evidence>
<evidence type="ECO:0000313" key="9">
    <source>
        <dbReference type="EMBL" id="RKP28713.1"/>
    </source>
</evidence>
<accession>A0A4P9Z7N8</accession>
<dbReference type="Pfam" id="PF17075">
    <property type="entry name" value="RRT14"/>
    <property type="match status" value="1"/>
</dbReference>
<dbReference type="EMBL" id="ML004651">
    <property type="protein sequence ID" value="RKP28713.1"/>
    <property type="molecule type" value="Genomic_DNA"/>
</dbReference>
<organism evidence="9 10">
    <name type="scientific">Metschnikowia bicuspidata</name>
    <dbReference type="NCBI Taxonomy" id="27322"/>
    <lineage>
        <taxon>Eukaryota</taxon>
        <taxon>Fungi</taxon>
        <taxon>Dikarya</taxon>
        <taxon>Ascomycota</taxon>
        <taxon>Saccharomycotina</taxon>
        <taxon>Pichiomycetes</taxon>
        <taxon>Metschnikowiaceae</taxon>
        <taxon>Metschnikowia</taxon>
    </lineage>
</organism>
<keyword evidence="6 8" id="KW-0804">Transcription</keyword>
<evidence type="ECO:0000256" key="3">
    <source>
        <dbReference type="ARBA" id="ARBA00007142"/>
    </source>
</evidence>
<keyword evidence="10" id="KW-1185">Reference proteome</keyword>
<proteinExistence type="inferred from homology"/>
<evidence type="ECO:0000256" key="6">
    <source>
        <dbReference type="ARBA" id="ARBA00023163"/>
    </source>
</evidence>
<comment type="similarity">
    <text evidence="3 8">Belongs to the RRT14 family.</text>
</comment>
<name>A0A4P9Z7N8_9ASCO</name>
<keyword evidence="5 8" id="KW-0805">Transcription regulation</keyword>
<dbReference type="InterPro" id="IPR031404">
    <property type="entry name" value="Rrt14"/>
</dbReference>
<dbReference type="GO" id="GO:0005730">
    <property type="term" value="C:nucleolus"/>
    <property type="evidence" value="ECO:0007669"/>
    <property type="project" value="UniProtKB-SubCell"/>
</dbReference>
<dbReference type="Proteomes" id="UP000268321">
    <property type="component" value="Unassembled WGS sequence"/>
</dbReference>
<comment type="subcellular location">
    <subcellularLocation>
        <location evidence="2 8">Nucleus</location>
        <location evidence="2 8">Nucleolus</location>
    </subcellularLocation>
</comment>
<dbReference type="OrthoDB" id="4094002at2759"/>